<feature type="repeat" description="ANK" evidence="2">
    <location>
        <begin position="120"/>
        <end position="152"/>
    </location>
</feature>
<comment type="caution">
    <text evidence="4">The sequence shown here is derived from an EMBL/GenBank/DDBJ whole genome shotgun (WGS) entry which is preliminary data.</text>
</comment>
<organism evidence="4 5">
    <name type="scientific">Paenimyroides baculatum</name>
    <dbReference type="NCBI Taxonomy" id="2608000"/>
    <lineage>
        <taxon>Bacteria</taxon>
        <taxon>Pseudomonadati</taxon>
        <taxon>Bacteroidota</taxon>
        <taxon>Flavobacteriia</taxon>
        <taxon>Flavobacteriales</taxon>
        <taxon>Flavobacteriaceae</taxon>
        <taxon>Paenimyroides</taxon>
    </lineage>
</organism>
<evidence type="ECO:0000256" key="2">
    <source>
        <dbReference type="PROSITE-ProRule" id="PRU00023"/>
    </source>
</evidence>
<keyword evidence="1" id="KW-0446">Lipid-binding</keyword>
<dbReference type="SUPFAM" id="SSF48403">
    <property type="entry name" value="Ankyrin repeat"/>
    <property type="match status" value="1"/>
</dbReference>
<reference evidence="4 5" key="1">
    <citation type="submission" date="2019-09" db="EMBL/GenBank/DDBJ databases">
        <title>Genome sequence and assembly of Flavobacterium sp.</title>
        <authorList>
            <person name="Chhetri G."/>
        </authorList>
    </citation>
    <scope>NUCLEOTIDE SEQUENCE [LARGE SCALE GENOMIC DNA]</scope>
    <source>
        <strain evidence="4 5">SNL9</strain>
    </source>
</reference>
<dbReference type="AlphaFoldDB" id="A0A5M6CDQ0"/>
<keyword evidence="2" id="KW-0040">ANK repeat</keyword>
<sequence length="175" mass="19334">MKKTVFTLLLIICSISSNAQNSDKSIFDIARNGSLTELSALTEKDPKAINEIDSRGYTALILACYRCNIPVAMHLIDHADNINHVSAQGTALATMTVHYNKDLTLKLLEKGANPNLADQNGETPLFLAVKSGNEELVRLLLDHKADPTIKDNQEKTVFEYAIESRNQAIINLLKK</sequence>
<evidence type="ECO:0000256" key="1">
    <source>
        <dbReference type="ARBA" id="ARBA00023121"/>
    </source>
</evidence>
<keyword evidence="3" id="KW-0732">Signal</keyword>
<evidence type="ECO:0000313" key="4">
    <source>
        <dbReference type="EMBL" id="KAA5531962.1"/>
    </source>
</evidence>
<dbReference type="GO" id="GO:0000062">
    <property type="term" value="F:fatty-acyl-CoA binding"/>
    <property type="evidence" value="ECO:0007669"/>
    <property type="project" value="TreeGrafter"/>
</dbReference>
<dbReference type="Proteomes" id="UP000325141">
    <property type="component" value="Unassembled WGS sequence"/>
</dbReference>
<dbReference type="Pfam" id="PF12796">
    <property type="entry name" value="Ank_2"/>
    <property type="match status" value="1"/>
</dbReference>
<protein>
    <submittedName>
        <fullName evidence="4">Ankyrin repeat domain-containing protein</fullName>
    </submittedName>
</protein>
<evidence type="ECO:0000313" key="5">
    <source>
        <dbReference type="Proteomes" id="UP000325141"/>
    </source>
</evidence>
<dbReference type="PROSITE" id="PS50297">
    <property type="entry name" value="ANK_REP_REGION"/>
    <property type="match status" value="1"/>
</dbReference>
<gene>
    <name evidence="4" type="ORF">F0460_13920</name>
</gene>
<dbReference type="Pfam" id="PF00023">
    <property type="entry name" value="Ank"/>
    <property type="match status" value="1"/>
</dbReference>
<dbReference type="EMBL" id="VWSG01000013">
    <property type="protein sequence ID" value="KAA5531962.1"/>
    <property type="molecule type" value="Genomic_DNA"/>
</dbReference>
<dbReference type="InterPro" id="IPR002110">
    <property type="entry name" value="Ankyrin_rpt"/>
</dbReference>
<dbReference type="PANTHER" id="PTHR24119">
    <property type="entry name" value="ACYL-COA-BINDING DOMAIN-CONTAINING PROTEIN 6"/>
    <property type="match status" value="1"/>
</dbReference>
<dbReference type="PANTHER" id="PTHR24119:SF0">
    <property type="entry name" value="ACYL-COA-BINDING DOMAIN-CONTAINING PROTEIN 6"/>
    <property type="match status" value="1"/>
</dbReference>
<dbReference type="Gene3D" id="1.25.40.20">
    <property type="entry name" value="Ankyrin repeat-containing domain"/>
    <property type="match status" value="1"/>
</dbReference>
<name>A0A5M6CDQ0_9FLAO</name>
<proteinExistence type="predicted"/>
<feature type="chain" id="PRO_5024399776" evidence="3">
    <location>
        <begin position="20"/>
        <end position="175"/>
    </location>
</feature>
<evidence type="ECO:0000256" key="3">
    <source>
        <dbReference type="SAM" id="SignalP"/>
    </source>
</evidence>
<dbReference type="PROSITE" id="PS50088">
    <property type="entry name" value="ANK_REPEAT"/>
    <property type="match status" value="1"/>
</dbReference>
<accession>A0A5M6CDQ0</accession>
<keyword evidence="5" id="KW-1185">Reference proteome</keyword>
<dbReference type="RefSeq" id="WP_150014281.1">
    <property type="nucleotide sequence ID" value="NZ_VWSG01000013.1"/>
</dbReference>
<feature type="signal peptide" evidence="3">
    <location>
        <begin position="1"/>
        <end position="19"/>
    </location>
</feature>
<dbReference type="SMART" id="SM00248">
    <property type="entry name" value="ANK"/>
    <property type="match status" value="3"/>
</dbReference>
<dbReference type="InterPro" id="IPR036770">
    <property type="entry name" value="Ankyrin_rpt-contain_sf"/>
</dbReference>